<evidence type="ECO:0008006" key="4">
    <source>
        <dbReference type="Google" id="ProtNLM"/>
    </source>
</evidence>
<dbReference type="InterPro" id="IPR036388">
    <property type="entry name" value="WH-like_DNA-bd_sf"/>
</dbReference>
<evidence type="ECO:0000313" key="3">
    <source>
        <dbReference type="Proteomes" id="UP000237350"/>
    </source>
</evidence>
<dbReference type="Gene3D" id="1.10.10.10">
    <property type="entry name" value="Winged helix-like DNA-binding domain superfamily/Winged helix DNA-binding domain"/>
    <property type="match status" value="1"/>
</dbReference>
<protein>
    <recommendedName>
        <fullName evidence="4">ROK family transcriptional regulator</fullName>
    </recommendedName>
</protein>
<dbReference type="Pfam" id="PF00480">
    <property type="entry name" value="ROK"/>
    <property type="match status" value="1"/>
</dbReference>
<dbReference type="PANTHER" id="PTHR18964:SF149">
    <property type="entry name" value="BIFUNCTIONAL UDP-N-ACETYLGLUCOSAMINE 2-EPIMERASE_N-ACETYLMANNOSAMINE KINASE"/>
    <property type="match status" value="1"/>
</dbReference>
<dbReference type="CDD" id="cd23763">
    <property type="entry name" value="ASKHA_ATPase_ROK"/>
    <property type="match status" value="1"/>
</dbReference>
<accession>A0A2S4JMS0</accession>
<name>A0A2S4JMS0_9SPIO</name>
<dbReference type="Proteomes" id="UP000237350">
    <property type="component" value="Unassembled WGS sequence"/>
</dbReference>
<gene>
    <name evidence="2" type="ORF">AU468_09285</name>
</gene>
<proteinExistence type="inferred from homology"/>
<dbReference type="OrthoDB" id="369851at2"/>
<dbReference type="EMBL" id="LPWH01000071">
    <property type="protein sequence ID" value="POR00831.1"/>
    <property type="molecule type" value="Genomic_DNA"/>
</dbReference>
<dbReference type="Gene3D" id="3.30.420.40">
    <property type="match status" value="3"/>
</dbReference>
<evidence type="ECO:0000256" key="1">
    <source>
        <dbReference type="ARBA" id="ARBA00006479"/>
    </source>
</evidence>
<reference evidence="3" key="1">
    <citation type="submission" date="2015-12" db="EMBL/GenBank/DDBJ databases">
        <authorList>
            <person name="Lodha T.D."/>
            <person name="Chintalapati S."/>
            <person name="Chintalapati V.R."/>
            <person name="Sravanthi T."/>
        </authorList>
    </citation>
    <scope>NUCLEOTIDE SEQUENCE [LARGE SCALE GENOMIC DNA]</scope>
    <source>
        <strain evidence="3">JC133</strain>
    </source>
</reference>
<comment type="similarity">
    <text evidence="1">Belongs to the ROK (NagC/XylR) family.</text>
</comment>
<comment type="caution">
    <text evidence="2">The sequence shown here is derived from an EMBL/GenBank/DDBJ whole genome shotgun (WGS) entry which is preliminary data.</text>
</comment>
<dbReference type="InterPro" id="IPR036390">
    <property type="entry name" value="WH_DNA-bd_sf"/>
</dbReference>
<evidence type="ECO:0000313" key="2">
    <source>
        <dbReference type="EMBL" id="POR00831.1"/>
    </source>
</evidence>
<dbReference type="AlphaFoldDB" id="A0A2S4JMS0"/>
<dbReference type="InterPro" id="IPR043129">
    <property type="entry name" value="ATPase_NBD"/>
</dbReference>
<dbReference type="InterPro" id="IPR000600">
    <property type="entry name" value="ROK"/>
</dbReference>
<dbReference type="GO" id="GO:0003700">
    <property type="term" value="F:DNA-binding transcription factor activity"/>
    <property type="evidence" value="ECO:0007669"/>
    <property type="project" value="InterPro"/>
</dbReference>
<sequence length="386" mass="42934">MNRAHILRAIWRTPMISRVQAAALLGLDKSTVSLVVNELLDQGLLEEVAQGEASRQGGRKPVLLQINPRFGAVLGMELQPGFFRAALCDLHGRVIKDWTSERCRGDESFSEYLLNIIGSLLDDTGEHQQQIMGVGVAMGGLVNSLKNEIAGSIPLHLESYDFQREISDRCQVPVIAENDANACAWGELTFHRTSNMHDFLYVFVQMRHDDQADLTYGGIGVGIGVVINGTLYPGASFTTGEFRSAFWNNQGSGQFSLTDEEAARVTEDPALRERFFRELARNVAVIVNVMNLDHLFVGGDVLKYRQELGPVLREEIQRNWPYETPVQCEISFSSFGEKAVVYGAAAMILDRIFSDQIFPLGDIRNRHGRAEVLSKFTEAILGLGER</sequence>
<keyword evidence="3" id="KW-1185">Reference proteome</keyword>
<dbReference type="SUPFAM" id="SSF53067">
    <property type="entry name" value="Actin-like ATPase domain"/>
    <property type="match status" value="1"/>
</dbReference>
<dbReference type="SUPFAM" id="SSF46785">
    <property type="entry name" value="Winged helix' DNA-binding domain"/>
    <property type="match status" value="1"/>
</dbReference>
<dbReference type="PANTHER" id="PTHR18964">
    <property type="entry name" value="ROK (REPRESSOR, ORF, KINASE) FAMILY"/>
    <property type="match status" value="1"/>
</dbReference>
<organism evidence="2 3">
    <name type="scientific">Alkalispirochaeta sphaeroplastigenens</name>
    <dbReference type="NCBI Taxonomy" id="1187066"/>
    <lineage>
        <taxon>Bacteria</taxon>
        <taxon>Pseudomonadati</taxon>
        <taxon>Spirochaetota</taxon>
        <taxon>Spirochaetia</taxon>
        <taxon>Spirochaetales</taxon>
        <taxon>Spirochaetaceae</taxon>
        <taxon>Alkalispirochaeta</taxon>
    </lineage>
</organism>